<evidence type="ECO:0000259" key="2">
    <source>
        <dbReference type="Pfam" id="PF00149"/>
    </source>
</evidence>
<dbReference type="Gene3D" id="3.60.21.10">
    <property type="match status" value="1"/>
</dbReference>
<dbReference type="OMA" id="HIHDGRG"/>
<dbReference type="CDD" id="cd07379">
    <property type="entry name" value="MPP_239FB"/>
    <property type="match status" value="1"/>
</dbReference>
<feature type="domain" description="Calcineurin-like phosphoesterase" evidence="2">
    <location>
        <begin position="10"/>
        <end position="227"/>
    </location>
</feature>
<gene>
    <name evidence="3" type="ORF">W97_08584</name>
</gene>
<dbReference type="EMBL" id="JH767611">
    <property type="protein sequence ID" value="EON69324.1"/>
    <property type="molecule type" value="Genomic_DNA"/>
</dbReference>
<dbReference type="PANTHER" id="PTHR12905">
    <property type="entry name" value="METALLOPHOSPHOESTERASE"/>
    <property type="match status" value="1"/>
</dbReference>
<name>R7Z5N1_CONA1</name>
<dbReference type="InterPro" id="IPR004843">
    <property type="entry name" value="Calcineurin-like_PHP"/>
</dbReference>
<organism evidence="3 4">
    <name type="scientific">Coniosporium apollinis (strain CBS 100218)</name>
    <name type="common">Rock-inhabiting black yeast</name>
    <dbReference type="NCBI Taxonomy" id="1168221"/>
    <lineage>
        <taxon>Eukaryota</taxon>
        <taxon>Fungi</taxon>
        <taxon>Dikarya</taxon>
        <taxon>Ascomycota</taxon>
        <taxon>Pezizomycotina</taxon>
        <taxon>Dothideomycetes</taxon>
        <taxon>Dothideomycetes incertae sedis</taxon>
        <taxon>Coniosporium</taxon>
    </lineage>
</organism>
<dbReference type="Proteomes" id="UP000016924">
    <property type="component" value="Unassembled WGS sequence"/>
</dbReference>
<feature type="region of interest" description="Disordered" evidence="1">
    <location>
        <begin position="276"/>
        <end position="306"/>
    </location>
</feature>
<sequence length="411" mass="46132">MSRPQHRKVRIVCVSDTHNQTPKLPKGDVLIHAGDLTNHGSIPELRKIVGWLENADFQAKIVIAGSNHDITLDSDFYREHGAYTHPQNVQNPEECLRLLAESPTITYLNHESATVQLTSADGSYTRFKVFGSPWSPKLPTGHGKWAFQYEGEKATKIWEAIPEHRSEQAVKLWDAIPLDTDIVITHTPPKNHCDSTYVNSGRAGCEALRRALWRVRPKLAVCGHMHEGRGAERIRWSLDMPQVRYMEESTEIWTDPGLGSNKQSLVDLTIKSREPLDSYDSPVDQLSLNNRASFSPSSPEQSTPVPDDIAALMKADPDTHHVRAHLHRRRKHSTLRGLAERSAAEKGWTESDEGLSRLDDHDAAALEGRMGRRETCVVNAAIKARSWGTVGTKFLNKPIIVDIDLPVWQET</sequence>
<feature type="compositionally biased region" description="Polar residues" evidence="1">
    <location>
        <begin position="284"/>
        <end position="304"/>
    </location>
</feature>
<accession>R7Z5N1</accession>
<feature type="compositionally biased region" description="Basic and acidic residues" evidence="1">
    <location>
        <begin position="338"/>
        <end position="354"/>
    </location>
</feature>
<dbReference type="PANTHER" id="PTHR12905:SF16">
    <property type="entry name" value="SER_THR PROTEIN PHOSPHATASE FAMILY PROTEIN (AFU_ORTHOLOGUE AFUA_1G06000)"/>
    <property type="match status" value="1"/>
</dbReference>
<evidence type="ECO:0000313" key="4">
    <source>
        <dbReference type="Proteomes" id="UP000016924"/>
    </source>
</evidence>
<dbReference type="AlphaFoldDB" id="R7Z5N1"/>
<evidence type="ECO:0000313" key="3">
    <source>
        <dbReference type="EMBL" id="EON69324.1"/>
    </source>
</evidence>
<protein>
    <recommendedName>
        <fullName evidence="2">Calcineurin-like phosphoesterase domain-containing protein</fullName>
    </recommendedName>
</protein>
<dbReference type="RefSeq" id="XP_007784641.1">
    <property type="nucleotide sequence ID" value="XM_007786451.1"/>
</dbReference>
<dbReference type="GeneID" id="19905895"/>
<proteinExistence type="predicted"/>
<keyword evidence="4" id="KW-1185">Reference proteome</keyword>
<evidence type="ECO:0000256" key="1">
    <source>
        <dbReference type="SAM" id="MobiDB-lite"/>
    </source>
</evidence>
<feature type="region of interest" description="Disordered" evidence="1">
    <location>
        <begin position="327"/>
        <end position="354"/>
    </location>
</feature>
<dbReference type="HOGENOM" id="CLU_041441_0_0_1"/>
<dbReference type="InterPro" id="IPR029052">
    <property type="entry name" value="Metallo-depent_PP-like"/>
</dbReference>
<reference evidence="4" key="1">
    <citation type="submission" date="2012-06" db="EMBL/GenBank/DDBJ databases">
        <title>The genome sequence of Coniosporium apollinis CBS 100218.</title>
        <authorList>
            <consortium name="The Broad Institute Genome Sequencing Platform"/>
            <person name="Cuomo C."/>
            <person name="Gorbushina A."/>
            <person name="Noack S."/>
            <person name="Walker B."/>
            <person name="Young S.K."/>
            <person name="Zeng Q."/>
            <person name="Gargeya S."/>
            <person name="Fitzgerald M."/>
            <person name="Haas B."/>
            <person name="Abouelleil A."/>
            <person name="Alvarado L."/>
            <person name="Arachchi H.M."/>
            <person name="Berlin A.M."/>
            <person name="Chapman S.B."/>
            <person name="Goldberg J."/>
            <person name="Griggs A."/>
            <person name="Gujja S."/>
            <person name="Hansen M."/>
            <person name="Howarth C."/>
            <person name="Imamovic A."/>
            <person name="Larimer J."/>
            <person name="McCowan C."/>
            <person name="Montmayeur A."/>
            <person name="Murphy C."/>
            <person name="Neiman D."/>
            <person name="Pearson M."/>
            <person name="Priest M."/>
            <person name="Roberts A."/>
            <person name="Saif S."/>
            <person name="Shea T."/>
            <person name="Sisk P."/>
            <person name="Sykes S."/>
            <person name="Wortman J."/>
            <person name="Nusbaum C."/>
            <person name="Birren B."/>
        </authorList>
    </citation>
    <scope>NUCLEOTIDE SEQUENCE [LARGE SCALE GENOMIC DNA]</scope>
    <source>
        <strain evidence="4">CBS 100218</strain>
    </source>
</reference>
<dbReference type="eggNOG" id="KOG3947">
    <property type="taxonomic scope" value="Eukaryota"/>
</dbReference>
<dbReference type="SUPFAM" id="SSF56300">
    <property type="entry name" value="Metallo-dependent phosphatases"/>
    <property type="match status" value="1"/>
</dbReference>
<dbReference type="Pfam" id="PF00149">
    <property type="entry name" value="Metallophos"/>
    <property type="match status" value="1"/>
</dbReference>
<dbReference type="OrthoDB" id="630188at2759"/>
<dbReference type="GO" id="GO:0016787">
    <property type="term" value="F:hydrolase activity"/>
    <property type="evidence" value="ECO:0007669"/>
    <property type="project" value="InterPro"/>
</dbReference>
<dbReference type="InterPro" id="IPR051693">
    <property type="entry name" value="UPF0046_metallophosphoest"/>
</dbReference>